<accession>A0A8J8NYD9</accession>
<evidence type="ECO:0000313" key="1">
    <source>
        <dbReference type="EMBL" id="TNV82361.1"/>
    </source>
</evidence>
<dbReference type="AlphaFoldDB" id="A0A8J8NYD9"/>
<name>A0A8J8NYD9_HALGN</name>
<comment type="caution">
    <text evidence="1">The sequence shown here is derived from an EMBL/GenBank/DDBJ whole genome shotgun (WGS) entry which is preliminary data.</text>
</comment>
<keyword evidence="2" id="KW-1185">Reference proteome</keyword>
<organism evidence="1 2">
    <name type="scientific">Halteria grandinella</name>
    <dbReference type="NCBI Taxonomy" id="5974"/>
    <lineage>
        <taxon>Eukaryota</taxon>
        <taxon>Sar</taxon>
        <taxon>Alveolata</taxon>
        <taxon>Ciliophora</taxon>
        <taxon>Intramacronucleata</taxon>
        <taxon>Spirotrichea</taxon>
        <taxon>Stichotrichia</taxon>
        <taxon>Sporadotrichida</taxon>
        <taxon>Halteriidae</taxon>
        <taxon>Halteria</taxon>
    </lineage>
</organism>
<dbReference type="EMBL" id="RRYP01005051">
    <property type="protein sequence ID" value="TNV82361.1"/>
    <property type="molecule type" value="Genomic_DNA"/>
</dbReference>
<protein>
    <submittedName>
        <fullName evidence="1">Uncharacterized protein</fullName>
    </submittedName>
</protein>
<dbReference type="Proteomes" id="UP000785679">
    <property type="component" value="Unassembled WGS sequence"/>
</dbReference>
<reference evidence="1" key="1">
    <citation type="submission" date="2019-06" db="EMBL/GenBank/DDBJ databases">
        <authorList>
            <person name="Zheng W."/>
        </authorList>
    </citation>
    <scope>NUCLEOTIDE SEQUENCE</scope>
    <source>
        <strain evidence="1">QDHG01</strain>
    </source>
</reference>
<evidence type="ECO:0000313" key="2">
    <source>
        <dbReference type="Proteomes" id="UP000785679"/>
    </source>
</evidence>
<proteinExistence type="predicted"/>
<sequence length="163" mass="18919">MLIGEPIKSEQKLFLKQFIAIINEKLQLAQQQDKEEEEVKQFQENLFSGVVDYDDTYNHLKLLASPIKILVGTVFYDSGLNFLQTQAFTENLLKSRHFDSFNILNLSFYAKSQIQSIDLLAQKGPIGHDICVNHTLQAILQQQLYQRDPLKRGHCIKDLFKQY</sequence>
<gene>
    <name evidence="1" type="ORF">FGO68_gene3791</name>
</gene>